<dbReference type="AlphaFoldDB" id="K9F4X5"/>
<name>K9F4X5_PEND2</name>
<dbReference type="EMBL" id="AKCT01000339">
    <property type="protein sequence ID" value="EKV04340.1"/>
    <property type="molecule type" value="Genomic_DNA"/>
</dbReference>
<gene>
    <name evidence="1" type="ORF">PDIG_89750</name>
</gene>
<dbReference type="InParanoid" id="K9F4X5"/>
<evidence type="ECO:0000313" key="2">
    <source>
        <dbReference type="Proteomes" id="UP000009882"/>
    </source>
</evidence>
<organism evidence="1 2">
    <name type="scientific">Penicillium digitatum (strain PHI26 / CECT 20796)</name>
    <name type="common">Green mold</name>
    <dbReference type="NCBI Taxonomy" id="1170229"/>
    <lineage>
        <taxon>Eukaryota</taxon>
        <taxon>Fungi</taxon>
        <taxon>Dikarya</taxon>
        <taxon>Ascomycota</taxon>
        <taxon>Pezizomycotina</taxon>
        <taxon>Eurotiomycetes</taxon>
        <taxon>Eurotiomycetidae</taxon>
        <taxon>Eurotiales</taxon>
        <taxon>Aspergillaceae</taxon>
        <taxon>Penicillium</taxon>
    </lineage>
</organism>
<accession>K9F4X5</accession>
<dbReference type="Proteomes" id="UP000009882">
    <property type="component" value="Unassembled WGS sequence"/>
</dbReference>
<protein>
    <submittedName>
        <fullName evidence="1">Uncharacterized protein</fullName>
    </submittedName>
</protein>
<dbReference type="HOGENOM" id="CLU_2590498_0_0_1"/>
<comment type="caution">
    <text evidence="1">The sequence shown here is derived from an EMBL/GenBank/DDBJ whole genome shotgun (WGS) entry which is preliminary data.</text>
</comment>
<sequence>MRDFLSQGRSLPSCFQGLYIECVVTDFRVPIDNAARFPLTGVFSKHFDSPFIQPGDCLSSEHCLRRRFLLHIGSPPSSKE</sequence>
<proteinExistence type="predicted"/>
<reference evidence="2" key="1">
    <citation type="journal article" date="2012" name="BMC Genomics">
        <title>Genome sequence of the necrotrophic fungus Penicillium digitatum, the main postharvest pathogen of citrus.</title>
        <authorList>
            <person name="Marcet-Houben M."/>
            <person name="Ballester A.-R."/>
            <person name="de la Fuente B."/>
            <person name="Harries E."/>
            <person name="Marcos J.F."/>
            <person name="Gonzalez-Candelas L."/>
            <person name="Gabaldon T."/>
        </authorList>
    </citation>
    <scope>NUCLEOTIDE SEQUENCE [LARGE SCALE GENOMIC DNA]</scope>
    <source>
        <strain evidence="2">PHI26 / CECT 20796</strain>
    </source>
</reference>
<keyword evidence="2" id="KW-1185">Reference proteome</keyword>
<evidence type="ECO:0000313" key="1">
    <source>
        <dbReference type="EMBL" id="EKV04340.1"/>
    </source>
</evidence>